<dbReference type="SMART" id="SM00849">
    <property type="entry name" value="Lactamase_B"/>
    <property type="match status" value="1"/>
</dbReference>
<dbReference type="InterPro" id="IPR036866">
    <property type="entry name" value="RibonucZ/Hydroxyglut_hydro"/>
</dbReference>
<evidence type="ECO:0000256" key="4">
    <source>
        <dbReference type="ARBA" id="ARBA00022801"/>
    </source>
</evidence>
<keyword evidence="8" id="KW-1185">Reference proteome</keyword>
<evidence type="ECO:0000256" key="1">
    <source>
        <dbReference type="ARBA" id="ARBA00001947"/>
    </source>
</evidence>
<sequence length="278" mass="30890">MDQLWEVTALKYAERRDRTRAESFLFEDDHESEHGLDYFVWVLRSGGRTILVDTGFDEREATRRNRPVQRDSATAVAALGIDPETIDDVIITHLHYDHAGGLARFPNATFHLQEAEMAYACGPCMAHAALNVAYAPDDICEMVRRIYSGRVAFHAGDTAIAPGITVHLIGGHTRGLQVVRVKTRSGWLCLASDASHYYENFLQEKVFPLVVDLGDMLSGFRRIRDLASTPGLVIPGHDPLVGDLFPRDDGTPDFARRLDLGPLPGPWDAVVSPEPSER</sequence>
<dbReference type="Proteomes" id="UP000672602">
    <property type="component" value="Unassembled WGS sequence"/>
</dbReference>
<dbReference type="EMBL" id="JAGMWN010000002">
    <property type="protein sequence ID" value="MBP5856536.1"/>
    <property type="molecule type" value="Genomic_DNA"/>
</dbReference>
<proteinExistence type="inferred from homology"/>
<dbReference type="Pfam" id="PF00753">
    <property type="entry name" value="Lactamase_B"/>
    <property type="match status" value="1"/>
</dbReference>
<dbReference type="Gene3D" id="3.60.15.10">
    <property type="entry name" value="Ribonuclease Z/Hydroxyacylglutathione hydrolase-like"/>
    <property type="match status" value="1"/>
</dbReference>
<comment type="caution">
    <text evidence="7">The sequence shown here is derived from an EMBL/GenBank/DDBJ whole genome shotgun (WGS) entry which is preliminary data.</text>
</comment>
<reference evidence="7" key="1">
    <citation type="submission" date="2021-04" db="EMBL/GenBank/DDBJ databases">
        <authorList>
            <person name="Zhang D.-C."/>
        </authorList>
    </citation>
    <scope>NUCLEOTIDE SEQUENCE</scope>
    <source>
        <strain evidence="7">CGMCC 1.15697</strain>
    </source>
</reference>
<evidence type="ECO:0000313" key="8">
    <source>
        <dbReference type="Proteomes" id="UP000672602"/>
    </source>
</evidence>
<evidence type="ECO:0000259" key="6">
    <source>
        <dbReference type="SMART" id="SM00849"/>
    </source>
</evidence>
<evidence type="ECO:0000256" key="3">
    <source>
        <dbReference type="ARBA" id="ARBA00022723"/>
    </source>
</evidence>
<dbReference type="AlphaFoldDB" id="A0A8J7SLW6"/>
<accession>A0A8J7SLW6</accession>
<dbReference type="SUPFAM" id="SSF56281">
    <property type="entry name" value="Metallo-hydrolase/oxidoreductase"/>
    <property type="match status" value="1"/>
</dbReference>
<keyword evidence="3" id="KW-0479">Metal-binding</keyword>
<dbReference type="PANTHER" id="PTHR42978">
    <property type="entry name" value="QUORUM-QUENCHING LACTONASE YTNP-RELATED-RELATED"/>
    <property type="match status" value="1"/>
</dbReference>
<feature type="domain" description="Metallo-beta-lactamase" evidence="6">
    <location>
        <begin position="37"/>
        <end position="237"/>
    </location>
</feature>
<keyword evidence="5" id="KW-0862">Zinc</keyword>
<dbReference type="CDD" id="cd07729">
    <property type="entry name" value="AHL_lactonase_MBL-fold"/>
    <property type="match status" value="1"/>
</dbReference>
<name>A0A8J7SLW6_9PROT</name>
<dbReference type="InterPro" id="IPR051013">
    <property type="entry name" value="MBL_superfamily_lactonases"/>
</dbReference>
<comment type="similarity">
    <text evidence="2">Belongs to the metallo-beta-lactamase superfamily.</text>
</comment>
<dbReference type="GO" id="GO:0046872">
    <property type="term" value="F:metal ion binding"/>
    <property type="evidence" value="ECO:0007669"/>
    <property type="project" value="UniProtKB-KW"/>
</dbReference>
<organism evidence="7 8">
    <name type="scientific">Marivibrio halodurans</name>
    <dbReference type="NCBI Taxonomy" id="2039722"/>
    <lineage>
        <taxon>Bacteria</taxon>
        <taxon>Pseudomonadati</taxon>
        <taxon>Pseudomonadota</taxon>
        <taxon>Alphaproteobacteria</taxon>
        <taxon>Rhodospirillales</taxon>
        <taxon>Rhodospirillaceae</taxon>
        <taxon>Marivibrio</taxon>
    </lineage>
</organism>
<evidence type="ECO:0000313" key="7">
    <source>
        <dbReference type="EMBL" id="MBP5856536.1"/>
    </source>
</evidence>
<dbReference type="RefSeq" id="WP_210681103.1">
    <property type="nucleotide sequence ID" value="NZ_JAGMWN010000002.1"/>
</dbReference>
<evidence type="ECO:0000256" key="5">
    <source>
        <dbReference type="ARBA" id="ARBA00022833"/>
    </source>
</evidence>
<comment type="cofactor">
    <cofactor evidence="1">
        <name>Zn(2+)</name>
        <dbReference type="ChEBI" id="CHEBI:29105"/>
    </cofactor>
</comment>
<dbReference type="GO" id="GO:0016787">
    <property type="term" value="F:hydrolase activity"/>
    <property type="evidence" value="ECO:0007669"/>
    <property type="project" value="UniProtKB-KW"/>
</dbReference>
<evidence type="ECO:0000256" key="2">
    <source>
        <dbReference type="ARBA" id="ARBA00007749"/>
    </source>
</evidence>
<protein>
    <submittedName>
        <fullName evidence="7">N-acyl homoserine lactonase family protein</fullName>
    </submittedName>
</protein>
<dbReference type="PANTHER" id="PTHR42978:SF7">
    <property type="entry name" value="METALLO-HYDROLASE RV2300C-RELATED"/>
    <property type="match status" value="1"/>
</dbReference>
<dbReference type="InterPro" id="IPR001279">
    <property type="entry name" value="Metallo-B-lactamas"/>
</dbReference>
<keyword evidence="4" id="KW-0378">Hydrolase</keyword>
<gene>
    <name evidence="7" type="ORF">KAJ83_05925</name>
</gene>